<dbReference type="AlphaFoldDB" id="A0A371CXK4"/>
<dbReference type="Proteomes" id="UP000256964">
    <property type="component" value="Unassembled WGS sequence"/>
</dbReference>
<evidence type="ECO:0000313" key="1">
    <source>
        <dbReference type="EMBL" id="RDX45032.1"/>
    </source>
</evidence>
<evidence type="ECO:0000313" key="2">
    <source>
        <dbReference type="Proteomes" id="UP000256964"/>
    </source>
</evidence>
<dbReference type="EMBL" id="KZ857442">
    <property type="protein sequence ID" value="RDX45032.1"/>
    <property type="molecule type" value="Genomic_DNA"/>
</dbReference>
<organism evidence="1 2">
    <name type="scientific">Lentinus brumalis</name>
    <dbReference type="NCBI Taxonomy" id="2498619"/>
    <lineage>
        <taxon>Eukaryota</taxon>
        <taxon>Fungi</taxon>
        <taxon>Dikarya</taxon>
        <taxon>Basidiomycota</taxon>
        <taxon>Agaricomycotina</taxon>
        <taxon>Agaricomycetes</taxon>
        <taxon>Polyporales</taxon>
        <taxon>Polyporaceae</taxon>
        <taxon>Lentinus</taxon>
    </lineage>
</organism>
<gene>
    <name evidence="1" type="ORF">OH76DRAFT_1025563</name>
</gene>
<protein>
    <submittedName>
        <fullName evidence="1">Uncharacterized protein</fullName>
    </submittedName>
</protein>
<accession>A0A371CXK4</accession>
<keyword evidence="2" id="KW-1185">Reference proteome</keyword>
<proteinExistence type="predicted"/>
<reference evidence="1 2" key="1">
    <citation type="journal article" date="2018" name="Biotechnol. Biofuels">
        <title>Integrative visual omics of the white-rot fungus Polyporus brumalis exposes the biotechnological potential of its oxidative enzymes for delignifying raw plant biomass.</title>
        <authorList>
            <person name="Miyauchi S."/>
            <person name="Rancon A."/>
            <person name="Drula E."/>
            <person name="Hage H."/>
            <person name="Chaduli D."/>
            <person name="Favel A."/>
            <person name="Grisel S."/>
            <person name="Henrissat B."/>
            <person name="Herpoel-Gimbert I."/>
            <person name="Ruiz-Duenas F.J."/>
            <person name="Chevret D."/>
            <person name="Hainaut M."/>
            <person name="Lin J."/>
            <person name="Wang M."/>
            <person name="Pangilinan J."/>
            <person name="Lipzen A."/>
            <person name="Lesage-Meessen L."/>
            <person name="Navarro D."/>
            <person name="Riley R."/>
            <person name="Grigoriev I.V."/>
            <person name="Zhou S."/>
            <person name="Raouche S."/>
            <person name="Rosso M.N."/>
        </authorList>
    </citation>
    <scope>NUCLEOTIDE SEQUENCE [LARGE SCALE GENOMIC DNA]</scope>
    <source>
        <strain evidence="1 2">BRFM 1820</strain>
    </source>
</reference>
<name>A0A371CXK4_9APHY</name>
<sequence>MYFLKRDIHKLLQYLATLNDDAGVLKAATVERIEAVRESTKISRALENWHNGDSRYLNVVIRAFRETMCSMDARRYYPAYFEGERV</sequence>